<proteinExistence type="predicted"/>
<gene>
    <name evidence="1" type="ORF">WLH_02141</name>
</gene>
<reference evidence="1 2" key="1">
    <citation type="submission" date="2016-03" db="EMBL/GenBank/DDBJ databases">
        <title>Genome Sequence and Comparative Pathogenic Determinants of Uropathogenic Escherichia coli O25b:H4, a Clinical Isolate from Saudi Arabia.</title>
        <authorList>
            <person name="Alyamani E.A.J."/>
            <person name="Khiyami M.A."/>
            <person name="Booq R.Y."/>
            <person name="Bahwerth F.S."/>
            <person name="Vaisvil B."/>
            <person name="Schmitt D.P."/>
            <person name="Kapatral V."/>
        </authorList>
    </citation>
    <scope>NUCLEOTIDE SEQUENCE [LARGE SCALE GENOMIC DNA]</scope>
    <source>
        <strain evidence="1 2">O25b:H4</strain>
    </source>
</reference>
<dbReference type="Proteomes" id="UP000183316">
    <property type="component" value="Chromosome"/>
</dbReference>
<dbReference type="EMBL" id="CP015085">
    <property type="protein sequence ID" value="ANK03402.1"/>
    <property type="molecule type" value="Genomic_DNA"/>
</dbReference>
<evidence type="ECO:0000313" key="2">
    <source>
        <dbReference type="Proteomes" id="UP000183316"/>
    </source>
</evidence>
<accession>A0A192CCA8</accession>
<name>A0A192CCA8_ECO25</name>
<protein>
    <submittedName>
        <fullName evidence="1">Uncharacterized protein</fullName>
    </submittedName>
</protein>
<dbReference type="AlphaFoldDB" id="A0A192CCA8"/>
<organism evidence="1 2">
    <name type="scientific">Escherichia coli O25b:H4</name>
    <dbReference type="NCBI Taxonomy" id="941280"/>
    <lineage>
        <taxon>Bacteria</taxon>
        <taxon>Pseudomonadati</taxon>
        <taxon>Pseudomonadota</taxon>
        <taxon>Gammaproteobacteria</taxon>
        <taxon>Enterobacterales</taxon>
        <taxon>Enterobacteriaceae</taxon>
        <taxon>Escherichia</taxon>
    </lineage>
</organism>
<sequence>MPEEWIRRNETEIDLFIPAEIISAEIVCGY</sequence>
<evidence type="ECO:0000313" key="1">
    <source>
        <dbReference type="EMBL" id="ANK03402.1"/>
    </source>
</evidence>